<name>A0A1Y1JRD1_PLAGO</name>
<dbReference type="AlphaFoldDB" id="A0A1Y1JRD1"/>
<keyword evidence="1" id="KW-0175">Coiled coil</keyword>
<keyword evidence="3" id="KW-1185">Reference proteome</keyword>
<dbReference type="RefSeq" id="XP_028545981.1">
    <property type="nucleotide sequence ID" value="XM_028690180.1"/>
</dbReference>
<feature type="coiled-coil region" evidence="1">
    <location>
        <begin position="14"/>
        <end position="90"/>
    </location>
</feature>
<dbReference type="OrthoDB" id="3549872at2759"/>
<sequence>MENLILEEKYKSLLNKSNHEKNILIKESEALRNKLEKLEGAYIEKEKEVATIIQEKEHLEDGLNKMRRENENLSDEIVKLNERIVDLTDLSKTYRKMIKNRNQELQHSNLLVSENMNLRNIIEISNNEKLEIESELEKKKNIIHVIKDKYKNNISRLLDKFDEKDKDIHDLQTFVVNELHNLKVLIRREKENTFYDDSIRDDTILNISLHLDMIIKKMEEKMKISVAK</sequence>
<dbReference type="GeneID" id="39750135"/>
<comment type="caution">
    <text evidence="2">The sequence shown here is derived from an EMBL/GenBank/DDBJ whole genome shotgun (WGS) entry which is preliminary data.</text>
</comment>
<protein>
    <submittedName>
        <fullName evidence="2">Uncharacterized protein</fullName>
    </submittedName>
</protein>
<accession>A0A1Y1JRD1</accession>
<gene>
    <name evidence="2" type="ORF">PGO_141860</name>
</gene>
<dbReference type="OMA" id="NKSNHEK"/>
<feature type="coiled-coil region" evidence="1">
    <location>
        <begin position="122"/>
        <end position="167"/>
    </location>
</feature>
<evidence type="ECO:0000256" key="1">
    <source>
        <dbReference type="SAM" id="Coils"/>
    </source>
</evidence>
<proteinExistence type="predicted"/>
<evidence type="ECO:0000313" key="2">
    <source>
        <dbReference type="EMBL" id="GAW83392.1"/>
    </source>
</evidence>
<reference evidence="3" key="1">
    <citation type="submission" date="2017-04" db="EMBL/GenBank/DDBJ databases">
        <title>Plasmodium gonderi genome.</title>
        <authorList>
            <person name="Arisue N."/>
            <person name="Honma H."/>
            <person name="Kawai S."/>
            <person name="Tougan T."/>
            <person name="Tanabe K."/>
            <person name="Horii T."/>
        </authorList>
    </citation>
    <scope>NUCLEOTIDE SEQUENCE [LARGE SCALE GENOMIC DNA]</scope>
    <source>
        <strain evidence="3">ATCC 30045</strain>
    </source>
</reference>
<dbReference type="EMBL" id="BDQF01000015">
    <property type="protein sequence ID" value="GAW83392.1"/>
    <property type="molecule type" value="Genomic_DNA"/>
</dbReference>
<evidence type="ECO:0000313" key="3">
    <source>
        <dbReference type="Proteomes" id="UP000195521"/>
    </source>
</evidence>
<dbReference type="Proteomes" id="UP000195521">
    <property type="component" value="Unassembled WGS sequence"/>
</dbReference>
<organism evidence="2 3">
    <name type="scientific">Plasmodium gonderi</name>
    <dbReference type="NCBI Taxonomy" id="77519"/>
    <lineage>
        <taxon>Eukaryota</taxon>
        <taxon>Sar</taxon>
        <taxon>Alveolata</taxon>
        <taxon>Apicomplexa</taxon>
        <taxon>Aconoidasida</taxon>
        <taxon>Haemosporida</taxon>
        <taxon>Plasmodiidae</taxon>
        <taxon>Plasmodium</taxon>
        <taxon>Plasmodium (Plasmodium)</taxon>
    </lineage>
</organism>